<accession>A0ABV3PMA0</accession>
<dbReference type="Proteomes" id="UP001555786">
    <property type="component" value="Unassembled WGS sequence"/>
</dbReference>
<proteinExistence type="predicted"/>
<keyword evidence="2" id="KW-1185">Reference proteome</keyword>
<protein>
    <submittedName>
        <fullName evidence="1">Uncharacterized protein</fullName>
    </submittedName>
</protein>
<name>A0ABV3PMA0_9HYPH</name>
<sequence length="79" mass="8854">MPVLPEPMTVADLIDLLREQDPKALVTIGNPNTGPDCAGALFNGFVRPQGKSFRHMPWSQVQHEGYLPAVVLERFVRRK</sequence>
<dbReference type="EMBL" id="JBFNQD010000004">
    <property type="protein sequence ID" value="MEW9306760.1"/>
    <property type="molecule type" value="Genomic_DNA"/>
</dbReference>
<reference evidence="1 2" key="1">
    <citation type="submission" date="2024-07" db="EMBL/GenBank/DDBJ databases">
        <title>Description of Labrys sedimenti sp. nov., isolated from a diclofenac-degrading enrichment culture.</title>
        <authorList>
            <person name="Tancsics A."/>
            <person name="Csepanyi A."/>
        </authorList>
    </citation>
    <scope>NUCLEOTIDE SEQUENCE [LARGE SCALE GENOMIC DNA]</scope>
    <source>
        <strain evidence="1 2">LMG 23578</strain>
    </source>
</reference>
<evidence type="ECO:0000313" key="1">
    <source>
        <dbReference type="EMBL" id="MEW9306760.1"/>
    </source>
</evidence>
<comment type="caution">
    <text evidence="1">The sequence shown here is derived from an EMBL/GenBank/DDBJ whole genome shotgun (WGS) entry which is preliminary data.</text>
</comment>
<dbReference type="RefSeq" id="WP_311941238.1">
    <property type="nucleotide sequence ID" value="NZ_JAVSCS010000031.1"/>
</dbReference>
<gene>
    <name evidence="1" type="ORF">ABXS05_14510</name>
</gene>
<organism evidence="1 2">
    <name type="scientific">Labrys neptuniae</name>
    <dbReference type="NCBI Taxonomy" id="376174"/>
    <lineage>
        <taxon>Bacteria</taxon>
        <taxon>Pseudomonadati</taxon>
        <taxon>Pseudomonadota</taxon>
        <taxon>Alphaproteobacteria</taxon>
        <taxon>Hyphomicrobiales</taxon>
        <taxon>Xanthobacteraceae</taxon>
        <taxon>Labrys</taxon>
    </lineage>
</organism>
<evidence type="ECO:0000313" key="2">
    <source>
        <dbReference type="Proteomes" id="UP001555786"/>
    </source>
</evidence>